<dbReference type="PROSITE" id="PS01124">
    <property type="entry name" value="HTH_ARAC_FAMILY_2"/>
    <property type="match status" value="1"/>
</dbReference>
<dbReference type="GO" id="GO:0043565">
    <property type="term" value="F:sequence-specific DNA binding"/>
    <property type="evidence" value="ECO:0007669"/>
    <property type="project" value="InterPro"/>
</dbReference>
<name>A0A9D2BN99_9BACT</name>
<dbReference type="Gene3D" id="1.10.10.60">
    <property type="entry name" value="Homeodomain-like"/>
    <property type="match status" value="1"/>
</dbReference>
<feature type="domain" description="HTH araC/xylS-type" evidence="3">
    <location>
        <begin position="187"/>
        <end position="283"/>
    </location>
</feature>
<dbReference type="InterPro" id="IPR018060">
    <property type="entry name" value="HTH_AraC"/>
</dbReference>
<evidence type="ECO:0000259" key="3">
    <source>
        <dbReference type="PROSITE" id="PS01124"/>
    </source>
</evidence>
<dbReference type="Proteomes" id="UP000823847">
    <property type="component" value="Unassembled WGS sequence"/>
</dbReference>
<reference evidence="4" key="2">
    <citation type="submission" date="2021-04" db="EMBL/GenBank/DDBJ databases">
        <authorList>
            <person name="Gilroy R."/>
        </authorList>
    </citation>
    <scope>NUCLEOTIDE SEQUENCE</scope>
    <source>
        <strain evidence="4">ChiHecec2B26-12326</strain>
    </source>
</reference>
<gene>
    <name evidence="4" type="ORF">H9848_00530</name>
</gene>
<dbReference type="EMBL" id="DXEN01000004">
    <property type="protein sequence ID" value="HIX85089.1"/>
    <property type="molecule type" value="Genomic_DNA"/>
</dbReference>
<keyword evidence="1" id="KW-0238">DNA-binding</keyword>
<evidence type="ECO:0000256" key="1">
    <source>
        <dbReference type="ARBA" id="ARBA00023125"/>
    </source>
</evidence>
<evidence type="ECO:0000313" key="4">
    <source>
        <dbReference type="EMBL" id="HIX85089.1"/>
    </source>
</evidence>
<dbReference type="GO" id="GO:0003700">
    <property type="term" value="F:DNA-binding transcription factor activity"/>
    <property type="evidence" value="ECO:0007669"/>
    <property type="project" value="InterPro"/>
</dbReference>
<reference evidence="4" key="1">
    <citation type="journal article" date="2021" name="PeerJ">
        <title>Extensive microbial diversity within the chicken gut microbiome revealed by metagenomics and culture.</title>
        <authorList>
            <person name="Gilroy R."/>
            <person name="Ravi A."/>
            <person name="Getino M."/>
            <person name="Pursley I."/>
            <person name="Horton D.L."/>
            <person name="Alikhan N.F."/>
            <person name="Baker D."/>
            <person name="Gharbi K."/>
            <person name="Hall N."/>
            <person name="Watson M."/>
            <person name="Adriaenssens E.M."/>
            <person name="Foster-Nyarko E."/>
            <person name="Jarju S."/>
            <person name="Secka A."/>
            <person name="Antonio M."/>
            <person name="Oren A."/>
            <person name="Chaudhuri R.R."/>
            <person name="La Ragione R."/>
            <person name="Hildebrand F."/>
            <person name="Pallen M.J."/>
        </authorList>
    </citation>
    <scope>NUCLEOTIDE SEQUENCE</scope>
    <source>
        <strain evidence="4">ChiHecec2B26-12326</strain>
    </source>
</reference>
<dbReference type="SMART" id="SM00342">
    <property type="entry name" value="HTH_ARAC"/>
    <property type="match status" value="1"/>
</dbReference>
<dbReference type="AlphaFoldDB" id="A0A9D2BN99"/>
<accession>A0A9D2BN99</accession>
<evidence type="ECO:0000256" key="2">
    <source>
        <dbReference type="SAM" id="MobiDB-lite"/>
    </source>
</evidence>
<dbReference type="PANTHER" id="PTHR47504:SF5">
    <property type="entry name" value="RIGHT ORIGIN-BINDING PROTEIN"/>
    <property type="match status" value="1"/>
</dbReference>
<proteinExistence type="predicted"/>
<dbReference type="PANTHER" id="PTHR47504">
    <property type="entry name" value="RIGHT ORIGIN-BINDING PROTEIN"/>
    <property type="match status" value="1"/>
</dbReference>
<dbReference type="Pfam" id="PF12833">
    <property type="entry name" value="HTH_18"/>
    <property type="match status" value="1"/>
</dbReference>
<organism evidence="4 5">
    <name type="scientific">Candidatus Parabacteroides intestinigallinarum</name>
    <dbReference type="NCBI Taxonomy" id="2838722"/>
    <lineage>
        <taxon>Bacteria</taxon>
        <taxon>Pseudomonadati</taxon>
        <taxon>Bacteroidota</taxon>
        <taxon>Bacteroidia</taxon>
        <taxon>Bacteroidales</taxon>
        <taxon>Tannerellaceae</taxon>
        <taxon>Parabacteroides</taxon>
    </lineage>
</organism>
<sequence>MEKEQGMLNRSNYRNDQRASGNTLPGEVPILGLTHVKADQSIAQEKVERLTLLFVLSGNLYFSTAGIENQPVDEGHMFLVLAGDNFYMRAITEVTLLRCAPPLETLYKRMADIVSDSPSRERKRIPVLPLQALLLRELHTIQEMMRAGILSPYVQRLKTELVLSVLRELYAKGELAAFFTQAFTGDHEFKAQVLKVYSNADSVKELAYKMNISISTLKRKFQSAFGMSVKQWLIQKRKERLLHDITQTKMSIAELAEKYKLTGNYLSTFCREHFGKSPTELRS</sequence>
<comment type="caution">
    <text evidence="4">The sequence shown here is derived from an EMBL/GenBank/DDBJ whole genome shotgun (WGS) entry which is preliminary data.</text>
</comment>
<feature type="compositionally biased region" description="Polar residues" evidence="2">
    <location>
        <begin position="8"/>
        <end position="21"/>
    </location>
</feature>
<dbReference type="InterPro" id="IPR050959">
    <property type="entry name" value="MarA-like"/>
</dbReference>
<evidence type="ECO:0000313" key="5">
    <source>
        <dbReference type="Proteomes" id="UP000823847"/>
    </source>
</evidence>
<protein>
    <submittedName>
        <fullName evidence="4">Helix-turn-helix transcriptional regulator</fullName>
    </submittedName>
</protein>
<feature type="region of interest" description="Disordered" evidence="2">
    <location>
        <begin position="1"/>
        <end position="21"/>
    </location>
</feature>